<proteinExistence type="predicted"/>
<dbReference type="AlphaFoldDB" id="A0A2M4D9K0"/>
<dbReference type="EMBL" id="GGFL01010084">
    <property type="protein sequence ID" value="MBW74262.1"/>
    <property type="molecule type" value="Transcribed_RNA"/>
</dbReference>
<sequence>MLFHYFLHITQLPLIRRAVCMNVFHFVRRLDDYFFEDDDVGTGPGDLIDRACDCHEQILTLRTNAGSKRGKLTPLLFHLIPGPSAQALQI</sequence>
<accession>A0A2M4D9K0</accession>
<organism evidence="1">
    <name type="scientific">Anopheles darlingi</name>
    <name type="common">Mosquito</name>
    <dbReference type="NCBI Taxonomy" id="43151"/>
    <lineage>
        <taxon>Eukaryota</taxon>
        <taxon>Metazoa</taxon>
        <taxon>Ecdysozoa</taxon>
        <taxon>Arthropoda</taxon>
        <taxon>Hexapoda</taxon>
        <taxon>Insecta</taxon>
        <taxon>Pterygota</taxon>
        <taxon>Neoptera</taxon>
        <taxon>Endopterygota</taxon>
        <taxon>Diptera</taxon>
        <taxon>Nematocera</taxon>
        <taxon>Culicoidea</taxon>
        <taxon>Culicidae</taxon>
        <taxon>Anophelinae</taxon>
        <taxon>Anopheles</taxon>
    </lineage>
</organism>
<protein>
    <submittedName>
        <fullName evidence="1">Putative secreted protein</fullName>
    </submittedName>
</protein>
<reference evidence="1" key="1">
    <citation type="submission" date="2018-01" db="EMBL/GenBank/DDBJ databases">
        <title>An insight into the sialome of Amazonian anophelines.</title>
        <authorList>
            <person name="Ribeiro J.M."/>
            <person name="Scarpassa V."/>
            <person name="Calvo E."/>
        </authorList>
    </citation>
    <scope>NUCLEOTIDE SEQUENCE</scope>
</reference>
<evidence type="ECO:0000313" key="1">
    <source>
        <dbReference type="EMBL" id="MBW74262.1"/>
    </source>
</evidence>
<name>A0A2M4D9K0_ANODA</name>